<comment type="caution">
    <text evidence="1">The sequence shown here is derived from an EMBL/GenBank/DDBJ whole genome shotgun (WGS) entry which is preliminary data.</text>
</comment>
<sequence length="82" mass="9557">MRQWLPERKRALNDISRSARSVRSTTFAAEVDGRQRDITRFGTDWQHARAIGTLPAADRGRFIHLLSTAYPQVRRPRLQQLQ</sequence>
<reference evidence="1 2" key="1">
    <citation type="submission" date="2017-09" db="EMBL/GenBank/DDBJ databases">
        <title>Comparative genomics of rhizobia isolated from Phaseolus vulgaris in China.</title>
        <authorList>
            <person name="Tong W."/>
        </authorList>
    </citation>
    <scope>NUCLEOTIDE SEQUENCE [LARGE SCALE GENOMIC DNA]</scope>
    <source>
        <strain evidence="1 2">C5</strain>
    </source>
</reference>
<organism evidence="1 2">
    <name type="scientific">Rhizobium chutanense</name>
    <dbReference type="NCBI Taxonomy" id="2035448"/>
    <lineage>
        <taxon>Bacteria</taxon>
        <taxon>Pseudomonadati</taxon>
        <taxon>Pseudomonadota</taxon>
        <taxon>Alphaproteobacteria</taxon>
        <taxon>Hyphomicrobiales</taxon>
        <taxon>Rhizobiaceae</taxon>
        <taxon>Rhizobium/Agrobacterium group</taxon>
        <taxon>Rhizobium</taxon>
    </lineage>
</organism>
<evidence type="ECO:0000313" key="2">
    <source>
        <dbReference type="Proteomes" id="UP000220768"/>
    </source>
</evidence>
<accession>A0A2A6J2M0</accession>
<dbReference type="AlphaFoldDB" id="A0A2A6J2M0"/>
<keyword evidence="2" id="KW-1185">Reference proteome</keyword>
<dbReference type="Proteomes" id="UP000220768">
    <property type="component" value="Unassembled WGS sequence"/>
</dbReference>
<gene>
    <name evidence="1" type="ORF">CO666_31635</name>
</gene>
<protein>
    <submittedName>
        <fullName evidence="1">Uncharacterized protein</fullName>
    </submittedName>
</protein>
<evidence type="ECO:0000313" key="1">
    <source>
        <dbReference type="EMBL" id="PDT00261.1"/>
    </source>
</evidence>
<dbReference type="EMBL" id="NWSV01000043">
    <property type="protein sequence ID" value="PDT00261.1"/>
    <property type="molecule type" value="Genomic_DNA"/>
</dbReference>
<name>A0A2A6J2M0_9HYPH</name>
<proteinExistence type="predicted"/>